<evidence type="ECO:0000256" key="3">
    <source>
        <dbReference type="ARBA" id="ARBA00022960"/>
    </source>
</evidence>
<protein>
    <submittedName>
        <fullName evidence="8">L,D-transpeptidase</fullName>
    </submittedName>
</protein>
<feature type="compositionally biased region" description="Low complexity" evidence="6">
    <location>
        <begin position="42"/>
        <end position="53"/>
    </location>
</feature>
<evidence type="ECO:0000256" key="2">
    <source>
        <dbReference type="ARBA" id="ARBA00022679"/>
    </source>
</evidence>
<feature type="region of interest" description="Disordered" evidence="6">
    <location>
        <begin position="42"/>
        <end position="85"/>
    </location>
</feature>
<dbReference type="InterPro" id="IPR038063">
    <property type="entry name" value="Transpep_catalytic_dom"/>
</dbReference>
<dbReference type="GO" id="GO:0008360">
    <property type="term" value="P:regulation of cell shape"/>
    <property type="evidence" value="ECO:0007669"/>
    <property type="project" value="UniProtKB-KW"/>
</dbReference>
<proteinExistence type="predicted"/>
<dbReference type="EMBL" id="JAFJZZ010000004">
    <property type="protein sequence ID" value="MBN7773667.1"/>
    <property type="molecule type" value="Genomic_DNA"/>
</dbReference>
<keyword evidence="3" id="KW-0133">Cell shape</keyword>
<evidence type="ECO:0000313" key="8">
    <source>
        <dbReference type="EMBL" id="MBN7773667.1"/>
    </source>
</evidence>
<evidence type="ECO:0000313" key="9">
    <source>
        <dbReference type="Proteomes" id="UP000664545"/>
    </source>
</evidence>
<sequence length="397" mass="45014">MKHIKLILITLSLIVILLFILIIGPTSQAKILESSESVTVESEESNSLTELSEGQASEISQTQKKDSDELAEKPQDKSAEKEQGTNPYRFNLKYDKYLVEEPYTYTINGEERHFQFDEMLKHIKIADEAATQHRLTYIDNYKNRNGYSPYYKNGTVDSLGNSRSASAPAYPNLQDLNEFVYLPDGTLVNVLEEDSDYTLISPVGTDLEYSVPRQYVRTDDCLTSLEKAIVVDRTNQNIATFEKGREYTSGGDKDNSDLLWKAEGNGIKAGWNDVWSITSYSMATTGKVGQYHQPTPLGYYYAIERRERFYYLQDGTNTIEGYAPYAVRFTAGAYIHGISTAYKYSSTGQRLDPGIKEFSSTIGTIPLSHKCVRNYTSHAKFVYNWYEHGKTIVIVIE</sequence>
<dbReference type="Pfam" id="PF03734">
    <property type="entry name" value="YkuD"/>
    <property type="match status" value="1"/>
</dbReference>
<comment type="caution">
    <text evidence="8">The sequence shown here is derived from an EMBL/GenBank/DDBJ whole genome shotgun (WGS) entry which is preliminary data.</text>
</comment>
<keyword evidence="9" id="KW-1185">Reference proteome</keyword>
<keyword evidence="2" id="KW-0808">Transferase</keyword>
<keyword evidence="5" id="KW-0961">Cell wall biogenesis/degradation</keyword>
<evidence type="ECO:0000256" key="5">
    <source>
        <dbReference type="ARBA" id="ARBA00023316"/>
    </source>
</evidence>
<dbReference type="Proteomes" id="UP000664545">
    <property type="component" value="Unassembled WGS sequence"/>
</dbReference>
<dbReference type="RefSeq" id="WP_206582509.1">
    <property type="nucleotide sequence ID" value="NZ_JAFJZZ010000004.1"/>
</dbReference>
<dbReference type="CDD" id="cd16913">
    <property type="entry name" value="YkuD_like"/>
    <property type="match status" value="1"/>
</dbReference>
<evidence type="ECO:0000256" key="4">
    <source>
        <dbReference type="ARBA" id="ARBA00022984"/>
    </source>
</evidence>
<reference evidence="8" key="1">
    <citation type="submission" date="2021-02" db="EMBL/GenBank/DDBJ databases">
        <title>Abyssanaerobacter marinus gen.nov., sp., nov, anaerobic bacterium isolated from the Onnuri vent field of Indian Ocean and suggestion of Mogibacteriaceae fam. nov., and proposal of reclassification of ambiguous this family's genus member.</title>
        <authorList>
            <person name="Kim Y.J."/>
            <person name="Yang J.-A."/>
        </authorList>
    </citation>
    <scope>NUCLEOTIDE SEQUENCE</scope>
    <source>
        <strain evidence="8">DSM 2634</strain>
    </source>
</reference>
<organism evidence="8 9">
    <name type="scientific">Clostridium aminobutyricum</name>
    <dbReference type="NCBI Taxonomy" id="33953"/>
    <lineage>
        <taxon>Bacteria</taxon>
        <taxon>Bacillati</taxon>
        <taxon>Bacillota</taxon>
        <taxon>Clostridia</taxon>
        <taxon>Eubacteriales</taxon>
        <taxon>Clostridiaceae</taxon>
        <taxon>Clostridium</taxon>
    </lineage>
</organism>
<name>A0A939IHE7_CLOAM</name>
<dbReference type="Gene3D" id="2.40.440.10">
    <property type="entry name" value="L,D-transpeptidase catalytic domain-like"/>
    <property type="match status" value="1"/>
</dbReference>
<gene>
    <name evidence="8" type="ORF">JYB65_09870</name>
</gene>
<keyword evidence="4" id="KW-0573">Peptidoglycan synthesis</keyword>
<evidence type="ECO:0000256" key="6">
    <source>
        <dbReference type="SAM" id="MobiDB-lite"/>
    </source>
</evidence>
<dbReference type="InterPro" id="IPR005490">
    <property type="entry name" value="LD_TPept_cat_dom"/>
</dbReference>
<dbReference type="GO" id="GO:0009252">
    <property type="term" value="P:peptidoglycan biosynthetic process"/>
    <property type="evidence" value="ECO:0007669"/>
    <property type="project" value="UniProtKB-KW"/>
</dbReference>
<feature type="domain" description="L,D-TPase catalytic" evidence="7">
    <location>
        <begin position="281"/>
        <end position="394"/>
    </location>
</feature>
<accession>A0A939IHE7</accession>
<dbReference type="AlphaFoldDB" id="A0A939IHE7"/>
<evidence type="ECO:0000259" key="7">
    <source>
        <dbReference type="Pfam" id="PF03734"/>
    </source>
</evidence>
<comment type="pathway">
    <text evidence="1">Cell wall biogenesis; peptidoglycan biosynthesis.</text>
</comment>
<dbReference type="GO" id="GO:0071555">
    <property type="term" value="P:cell wall organization"/>
    <property type="evidence" value="ECO:0007669"/>
    <property type="project" value="UniProtKB-KW"/>
</dbReference>
<dbReference type="GO" id="GO:0016740">
    <property type="term" value="F:transferase activity"/>
    <property type="evidence" value="ECO:0007669"/>
    <property type="project" value="UniProtKB-KW"/>
</dbReference>
<dbReference type="SUPFAM" id="SSF141523">
    <property type="entry name" value="L,D-transpeptidase catalytic domain-like"/>
    <property type="match status" value="1"/>
</dbReference>
<feature type="compositionally biased region" description="Basic and acidic residues" evidence="6">
    <location>
        <begin position="63"/>
        <end position="83"/>
    </location>
</feature>
<evidence type="ECO:0000256" key="1">
    <source>
        <dbReference type="ARBA" id="ARBA00004752"/>
    </source>
</evidence>